<dbReference type="EMBL" id="GG701755">
    <property type="protein sequence ID" value="KOB88758.1"/>
    <property type="molecule type" value="Genomic_DNA"/>
</dbReference>
<sequence length="66" mass="8134">MYKKEYTNICLNIYIYIKKNFFNVVLFFFFLLVQNHICPHFVLKCTLCNIKGNKTIREYMNIRIIF</sequence>
<dbReference type="Proteomes" id="UP000054282">
    <property type="component" value="Unassembled WGS sequence"/>
</dbReference>
<evidence type="ECO:0000256" key="1">
    <source>
        <dbReference type="SAM" id="Phobius"/>
    </source>
</evidence>
<keyword evidence="1" id="KW-0472">Membrane</keyword>
<dbReference type="AlphaFoldDB" id="A0A0L7M7G7"/>
<dbReference type="KEGG" id="pfd:PFDG_03553"/>
<keyword evidence="1" id="KW-0812">Transmembrane</keyword>
<name>A0A0L7M7G7_PLAF4</name>
<evidence type="ECO:0000313" key="3">
    <source>
        <dbReference type="Proteomes" id="UP000054282"/>
    </source>
</evidence>
<feature type="transmembrane region" description="Helical" evidence="1">
    <location>
        <begin position="21"/>
        <end position="43"/>
    </location>
</feature>
<proteinExistence type="predicted"/>
<accession>A0A0L7M7G7</accession>
<reference evidence="3" key="2">
    <citation type="submission" date="2006-09" db="EMBL/GenBank/DDBJ databases">
        <title>The genome sequence of Plasmodium falciparum Dd2.</title>
        <authorList>
            <consortium name="The Broad Institute Genome Sequencing Platform"/>
            <person name="Birren B."/>
            <person name="Lander E."/>
            <person name="Galagan J."/>
            <person name="Nusbaum C."/>
            <person name="Devon K."/>
            <person name="Henn M."/>
            <person name="Jaffe D."/>
            <person name="Butler J."/>
            <person name="Alvarez P."/>
            <person name="Gnerre S."/>
            <person name="Grabherr M."/>
            <person name="Kleber M."/>
            <person name="Mauceli E."/>
            <person name="Brockman W."/>
            <person name="MacCallum I.A."/>
            <person name="Rounsley S."/>
            <person name="Young S."/>
            <person name="LaButti K."/>
            <person name="Pushparaj V."/>
            <person name="DeCaprio D."/>
            <person name="Crawford M."/>
            <person name="Koehrsen M."/>
            <person name="Engels R."/>
            <person name="Montgomery P."/>
            <person name="Pearson M."/>
            <person name="Howarth C."/>
            <person name="Larson L."/>
            <person name="Luoma S."/>
            <person name="White J."/>
            <person name="Kodira C."/>
            <person name="Zeng Q."/>
            <person name="O'Leary S."/>
            <person name="Yandava C."/>
            <person name="Alvarado L."/>
            <person name="Wirth D."/>
            <person name="Volkman S."/>
            <person name="Hartl D."/>
        </authorList>
    </citation>
    <scope>NUCLEOTIDE SEQUENCE [LARGE SCALE GENOMIC DNA]</scope>
</reference>
<reference evidence="3" key="1">
    <citation type="submission" date="2006-09" db="EMBL/GenBank/DDBJ databases">
        <title>Annotation of Plasmodium falciparum Dd2.</title>
        <authorList>
            <consortium name="The Broad Institute Genome Sequencing Platform"/>
            <person name="Volkman S.K."/>
            <person name="Neafsey D.E."/>
            <person name="Dash A.P."/>
            <person name="Chitnis C.E."/>
            <person name="Hartl D.L."/>
            <person name="Young S.K."/>
            <person name="Zeng Q."/>
            <person name="Koehrsen M."/>
            <person name="Alvarado L."/>
            <person name="Berlin A."/>
            <person name="Borenstein D."/>
            <person name="Chapman S.B."/>
            <person name="Chen Z."/>
            <person name="Engels R."/>
            <person name="Freedman E."/>
            <person name="Gellesch M."/>
            <person name="Goldberg J."/>
            <person name="Griggs A."/>
            <person name="Gujja S."/>
            <person name="Heilman E.R."/>
            <person name="Heiman D.I."/>
            <person name="Howarth C."/>
            <person name="Jen D."/>
            <person name="Larson L."/>
            <person name="Mehta T."/>
            <person name="Neiman D."/>
            <person name="Park D."/>
            <person name="Pearson M."/>
            <person name="Roberts A."/>
            <person name="Saif S."/>
            <person name="Shea T."/>
            <person name="Shenoy N."/>
            <person name="Sisk P."/>
            <person name="Stolte C."/>
            <person name="Sykes S."/>
            <person name="Walk T."/>
            <person name="White J."/>
            <person name="Yandava C."/>
            <person name="Haas B."/>
            <person name="Henn M.R."/>
            <person name="Nusbaum C."/>
            <person name="Birren B."/>
        </authorList>
    </citation>
    <scope>NUCLEOTIDE SEQUENCE [LARGE SCALE GENOMIC DNA]</scope>
</reference>
<evidence type="ECO:0000313" key="2">
    <source>
        <dbReference type="EMBL" id="KOB88758.1"/>
    </source>
</evidence>
<protein>
    <submittedName>
        <fullName evidence="2">Uncharacterized protein</fullName>
    </submittedName>
</protein>
<organism evidence="2 3">
    <name type="scientific">Plasmodium falciparum (isolate Dd2)</name>
    <dbReference type="NCBI Taxonomy" id="57267"/>
    <lineage>
        <taxon>Eukaryota</taxon>
        <taxon>Sar</taxon>
        <taxon>Alveolata</taxon>
        <taxon>Apicomplexa</taxon>
        <taxon>Aconoidasida</taxon>
        <taxon>Haemosporida</taxon>
        <taxon>Plasmodiidae</taxon>
        <taxon>Plasmodium</taxon>
        <taxon>Plasmodium (Laverania)</taxon>
    </lineage>
</organism>
<keyword evidence="1" id="KW-1133">Transmembrane helix</keyword>
<gene>
    <name evidence="2" type="ORF">PFDG_03553</name>
</gene>